<evidence type="ECO:0000313" key="9">
    <source>
        <dbReference type="Proteomes" id="UP001143400"/>
    </source>
</evidence>
<comment type="similarity">
    <text evidence="4">Belongs to the DeoC/FbaB aldolase family. FbaB subfamily.</text>
</comment>
<dbReference type="GO" id="GO:0004332">
    <property type="term" value="F:fructose-bisphosphate aldolase activity"/>
    <property type="evidence" value="ECO:0007669"/>
    <property type="project" value="UniProtKB-EC"/>
</dbReference>
<reference evidence="6" key="1">
    <citation type="journal article" date="2014" name="Int. J. Syst. Evol. Microbiol.">
        <title>Complete genome sequence of Corynebacterium casei LMG S-19264T (=DSM 44701T), isolated from a smear-ripened cheese.</title>
        <authorList>
            <consortium name="US DOE Joint Genome Institute (JGI-PGF)"/>
            <person name="Walter F."/>
            <person name="Albersmeier A."/>
            <person name="Kalinowski J."/>
            <person name="Ruckert C."/>
        </authorList>
    </citation>
    <scope>NUCLEOTIDE SEQUENCE</scope>
    <source>
        <strain evidence="6">VKM B-1606</strain>
    </source>
</reference>
<proteinExistence type="inferred from homology"/>
<dbReference type="Gene3D" id="3.20.20.70">
    <property type="entry name" value="Aldolase class I"/>
    <property type="match status" value="1"/>
</dbReference>
<evidence type="ECO:0000313" key="6">
    <source>
        <dbReference type="EMBL" id="GLK56752.1"/>
    </source>
</evidence>
<dbReference type="CDD" id="cd00958">
    <property type="entry name" value="DhnA"/>
    <property type="match status" value="1"/>
</dbReference>
<reference evidence="6" key="3">
    <citation type="submission" date="2023-01" db="EMBL/GenBank/DDBJ databases">
        <authorList>
            <person name="Sun Q."/>
            <person name="Evtushenko L."/>
        </authorList>
    </citation>
    <scope>NUCLEOTIDE SEQUENCE</scope>
    <source>
        <strain evidence="6">VKM B-1606</strain>
    </source>
</reference>
<dbReference type="EC" id="4.1.2.13" evidence="1"/>
<dbReference type="GO" id="GO:0006096">
    <property type="term" value="P:glycolytic process"/>
    <property type="evidence" value="ECO:0007669"/>
    <property type="project" value="UniProtKB-KW"/>
</dbReference>
<organism evidence="6 9">
    <name type="scientific">Methylopila capsulata</name>
    <dbReference type="NCBI Taxonomy" id="61654"/>
    <lineage>
        <taxon>Bacteria</taxon>
        <taxon>Pseudomonadati</taxon>
        <taxon>Pseudomonadota</taxon>
        <taxon>Alphaproteobacteria</taxon>
        <taxon>Hyphomicrobiales</taxon>
        <taxon>Methylopilaceae</taxon>
        <taxon>Methylopila</taxon>
    </lineage>
</organism>
<dbReference type="PIRSF" id="PIRSF038992">
    <property type="entry name" value="Aldolase_Ia"/>
    <property type="match status" value="1"/>
</dbReference>
<dbReference type="EMBL" id="JAFBCY010000003">
    <property type="protein sequence ID" value="MBM7852544.1"/>
    <property type="molecule type" value="Genomic_DNA"/>
</dbReference>
<keyword evidence="2 7" id="KW-0456">Lyase</keyword>
<dbReference type="InterPro" id="IPR050456">
    <property type="entry name" value="DeoC/FbaB_aldolase"/>
</dbReference>
<evidence type="ECO:0000256" key="1">
    <source>
        <dbReference type="ARBA" id="ARBA00013068"/>
    </source>
</evidence>
<keyword evidence="8" id="KW-1185">Reference proteome</keyword>
<evidence type="ECO:0000313" key="8">
    <source>
        <dbReference type="Proteomes" id="UP000758856"/>
    </source>
</evidence>
<dbReference type="InterPro" id="IPR013785">
    <property type="entry name" value="Aldolase_TIM"/>
</dbReference>
<dbReference type="PANTHER" id="PTHR47916:SF4">
    <property type="entry name" value="FRUCTOSE-BISPHOSPHATE ALDOLASE CLASS 1"/>
    <property type="match status" value="1"/>
</dbReference>
<dbReference type="Proteomes" id="UP000758856">
    <property type="component" value="Unassembled WGS sequence"/>
</dbReference>
<protein>
    <recommendedName>
        <fullName evidence="1">fructose-bisphosphate aldolase</fullName>
        <ecNumber evidence="1">4.1.2.13</ecNumber>
    </recommendedName>
</protein>
<dbReference type="SUPFAM" id="SSF51569">
    <property type="entry name" value="Aldolase"/>
    <property type="match status" value="1"/>
</dbReference>
<dbReference type="InterPro" id="IPR002915">
    <property type="entry name" value="DeoC/FbaB/LacD_aldolase"/>
</dbReference>
<feature type="active site" description="Schiff-base intermediate with dihydroxyacetone-P" evidence="5">
    <location>
        <position position="219"/>
    </location>
</feature>
<accession>A0A9W6IW74</accession>
<evidence type="ECO:0000313" key="7">
    <source>
        <dbReference type="EMBL" id="MBM7852544.1"/>
    </source>
</evidence>
<evidence type="ECO:0000256" key="4">
    <source>
        <dbReference type="ARBA" id="ARBA00049653"/>
    </source>
</evidence>
<reference evidence="7 8" key="2">
    <citation type="submission" date="2021-01" db="EMBL/GenBank/DDBJ databases">
        <title>Genomic Encyclopedia of Type Strains, Phase IV (KMG-IV): sequencing the most valuable type-strain genomes for metagenomic binning, comparative biology and taxonomic classification.</title>
        <authorList>
            <person name="Goeker M."/>
        </authorList>
    </citation>
    <scope>NUCLEOTIDE SEQUENCE [LARGE SCALE GENOMIC DNA]</scope>
    <source>
        <strain evidence="7 8">DSM 6130</strain>
    </source>
</reference>
<dbReference type="RefSeq" id="WP_204950925.1">
    <property type="nucleotide sequence ID" value="NZ_BSFF01000003.1"/>
</dbReference>
<evidence type="ECO:0000256" key="3">
    <source>
        <dbReference type="ARBA" id="ARBA00023270"/>
    </source>
</evidence>
<sequence>MNAQTKITPATHSLITPRVKEILSWYESDNPGTKANLYRLLMTGRLAGTGKLVILPVDQGFEHGPARSFAPNPAGYDPHYHYQLAIDAGLNAYAAPLGMLEAGASTFAGQIPTILKMNSANSLSRLNEDADQAVTASVADAVRLGCSAIGFTIYPGSDAAYDQFEEIRELSAEAKSVGLAVVVWSYARGGTLTKKGETAADVIAYAAHMAALLGAHIIKVKPPTDHLELDAAKKAYEKAKIPVSTLSERIQDVVKSCFGGRRIVIFSGGETKNDTNALLSEISQIAAGGAFGSIMGRNAFQRPRDEAIELLGKIIDIYAKA</sequence>
<name>A0A9W6IW74_9HYPH</name>
<dbReference type="EMBL" id="BSFF01000003">
    <property type="protein sequence ID" value="GLK56752.1"/>
    <property type="molecule type" value="Genomic_DNA"/>
</dbReference>
<gene>
    <name evidence="6" type="ORF">GCM10008170_27710</name>
    <name evidence="7" type="ORF">JOD31_002786</name>
</gene>
<keyword evidence="3" id="KW-0704">Schiff base</keyword>
<feature type="active site" description="Proton donor" evidence="5">
    <location>
        <position position="186"/>
    </location>
</feature>
<dbReference type="InterPro" id="IPR041720">
    <property type="entry name" value="FbaB-like"/>
</dbReference>
<dbReference type="AlphaFoldDB" id="A0A9W6IW74"/>
<dbReference type="NCBIfam" id="NF006704">
    <property type="entry name" value="PRK09250.1-1"/>
    <property type="match status" value="1"/>
</dbReference>
<dbReference type="SMART" id="SM01133">
    <property type="entry name" value="DeoC"/>
    <property type="match status" value="1"/>
</dbReference>
<dbReference type="Proteomes" id="UP001143400">
    <property type="component" value="Unassembled WGS sequence"/>
</dbReference>
<evidence type="ECO:0000256" key="5">
    <source>
        <dbReference type="PIRSR" id="PIRSR038992-1"/>
    </source>
</evidence>
<comment type="caution">
    <text evidence="6">The sequence shown here is derived from an EMBL/GenBank/DDBJ whole genome shotgun (WGS) entry which is preliminary data.</text>
</comment>
<evidence type="ECO:0000256" key="2">
    <source>
        <dbReference type="ARBA" id="ARBA00023239"/>
    </source>
</evidence>
<dbReference type="Pfam" id="PF01791">
    <property type="entry name" value="DeoC"/>
    <property type="match status" value="1"/>
</dbReference>
<dbReference type="PANTHER" id="PTHR47916">
    <property type="entry name" value="FRUCTOSE-BISPHOSPHATE ALDOLASE CLASS 1"/>
    <property type="match status" value="1"/>
</dbReference>